<dbReference type="InterPro" id="IPR051325">
    <property type="entry name" value="Nudix_hydrolase_domain"/>
</dbReference>
<dbReference type="GO" id="GO:0006754">
    <property type="term" value="P:ATP biosynthetic process"/>
    <property type="evidence" value="ECO:0007669"/>
    <property type="project" value="TreeGrafter"/>
</dbReference>
<evidence type="ECO:0000259" key="1">
    <source>
        <dbReference type="PROSITE" id="PS51462"/>
    </source>
</evidence>
<dbReference type="SUPFAM" id="SSF55811">
    <property type="entry name" value="Nudix"/>
    <property type="match status" value="1"/>
</dbReference>
<feature type="domain" description="Nudix hydrolase" evidence="1">
    <location>
        <begin position="10"/>
        <end position="159"/>
    </location>
</feature>
<dbReference type="GO" id="GO:0006167">
    <property type="term" value="P:AMP biosynthetic process"/>
    <property type="evidence" value="ECO:0007669"/>
    <property type="project" value="TreeGrafter"/>
</dbReference>
<dbReference type="GO" id="GO:0004081">
    <property type="term" value="F:bis(5'-nucleosyl)-tetraphosphatase (asymmetrical) activity"/>
    <property type="evidence" value="ECO:0007669"/>
    <property type="project" value="TreeGrafter"/>
</dbReference>
<dbReference type="PROSITE" id="PS51462">
    <property type="entry name" value="NUDIX"/>
    <property type="match status" value="1"/>
</dbReference>
<dbReference type="EMBL" id="LBJM01000001">
    <property type="protein sequence ID" value="RXH42728.1"/>
    <property type="molecule type" value="Genomic_DNA"/>
</dbReference>
<dbReference type="PANTHER" id="PTHR21340:SF7">
    <property type="entry name" value="NUDIX HYDROLASE DOMAIN-CONTAINING PROTEIN"/>
    <property type="match status" value="1"/>
</dbReference>
<evidence type="ECO:0000313" key="2">
    <source>
        <dbReference type="EMBL" id="RXH42728.1"/>
    </source>
</evidence>
<keyword evidence="2" id="KW-0378">Hydrolase</keyword>
<dbReference type="Pfam" id="PF00293">
    <property type="entry name" value="NUDIX"/>
    <property type="match status" value="1"/>
</dbReference>
<dbReference type="AlphaFoldDB" id="A0A4Q0SVA2"/>
<comment type="caution">
    <text evidence="2">The sequence shown here is derived from an EMBL/GenBank/DDBJ whole genome shotgun (WGS) entry which is preliminary data.</text>
</comment>
<dbReference type="InterPro" id="IPR015797">
    <property type="entry name" value="NUDIX_hydrolase-like_dom_sf"/>
</dbReference>
<dbReference type="PANTHER" id="PTHR21340">
    <property type="entry name" value="DIADENOSINE 5,5-P1,P4-TETRAPHOSPHATE PYROPHOSPHOHYDROLASE MUTT"/>
    <property type="match status" value="1"/>
</dbReference>
<dbReference type="Gene3D" id="3.90.79.10">
    <property type="entry name" value="Nucleoside Triphosphate Pyrophosphohydrolase"/>
    <property type="match status" value="1"/>
</dbReference>
<dbReference type="RefSeq" id="WP_128943105.1">
    <property type="nucleotide sequence ID" value="NZ_LBJM01000001.1"/>
</dbReference>
<accession>A0A4Q0SVA2</accession>
<dbReference type="CDD" id="cd04662">
    <property type="entry name" value="NUDIX_Hydrolase"/>
    <property type="match status" value="1"/>
</dbReference>
<evidence type="ECO:0000313" key="3">
    <source>
        <dbReference type="Proteomes" id="UP000290565"/>
    </source>
</evidence>
<dbReference type="InterPro" id="IPR000086">
    <property type="entry name" value="NUDIX_hydrolase_dom"/>
</dbReference>
<sequence>MAAAKKTSRRSMLSAGILAYRKGARGLEVLLVHPGGPFWRKKDNGAWSIPKGEIDGADAPEQVARREFAEELGPSASIGPLRALGEVRQRGGKRVIAFAGEGRFDPAALTSNTFDIEWPPRSGRRQSFPEVDRAEWFDIEFARTKILSGQVELLDRLLAIAVESDGK</sequence>
<proteinExistence type="predicted"/>
<dbReference type="Proteomes" id="UP000290565">
    <property type="component" value="Unassembled WGS sequence"/>
</dbReference>
<gene>
    <name evidence="2" type="ORF">XH94_00050</name>
</gene>
<reference evidence="2 3" key="1">
    <citation type="submission" date="2015-04" db="EMBL/GenBank/DDBJ databases">
        <title>Comparative genomics of rhizobia nodulating Arachis hypogaea in China.</title>
        <authorList>
            <person name="Li Y."/>
        </authorList>
    </citation>
    <scope>NUCLEOTIDE SEQUENCE [LARGE SCALE GENOMIC DNA]</scope>
    <source>
        <strain evidence="2 3">CCBAU 51787</strain>
    </source>
</reference>
<organism evidence="2 3">
    <name type="scientific">Bradyrhizobium zhanjiangense</name>
    <dbReference type="NCBI Taxonomy" id="1325107"/>
    <lineage>
        <taxon>Bacteria</taxon>
        <taxon>Pseudomonadati</taxon>
        <taxon>Pseudomonadota</taxon>
        <taxon>Alphaproteobacteria</taxon>
        <taxon>Hyphomicrobiales</taxon>
        <taxon>Nitrobacteraceae</taxon>
        <taxon>Bradyrhizobium</taxon>
    </lineage>
</organism>
<name>A0A4Q0SVA2_9BRAD</name>
<protein>
    <submittedName>
        <fullName evidence="2">NUDIX hydrolase</fullName>
    </submittedName>
</protein>